<dbReference type="InterPro" id="IPR002347">
    <property type="entry name" value="SDR_fam"/>
</dbReference>
<dbReference type="CDD" id="cd05233">
    <property type="entry name" value="SDR_c"/>
    <property type="match status" value="1"/>
</dbReference>
<proteinExistence type="inferred from homology"/>
<reference evidence="5" key="1">
    <citation type="journal article" date="2014" name="Int. J. Syst. Evol. Microbiol.">
        <title>Complete genome sequence of Corynebacterium casei LMG S-19264T (=DSM 44701T), isolated from a smear-ripened cheese.</title>
        <authorList>
            <consortium name="US DOE Joint Genome Institute (JGI-PGF)"/>
            <person name="Walter F."/>
            <person name="Albersmeier A."/>
            <person name="Kalinowski J."/>
            <person name="Ruckert C."/>
        </authorList>
    </citation>
    <scope>NUCLEOTIDE SEQUENCE</scope>
    <source>
        <strain evidence="5">CGMCC 1.12997</strain>
    </source>
</reference>
<dbReference type="SUPFAM" id="SSF51735">
    <property type="entry name" value="NAD(P)-binding Rossmann-fold domains"/>
    <property type="match status" value="1"/>
</dbReference>
<sequence length="243" mass="25702">MTISPISLAGKTALVTGASSGLGWATAVALAHHGANIVVTARREERLRQLCAEIESTGTKAVFFAGDAAAEATAQQTIALAVATFGHLDILINNAGAGNYKNLIDTSAEEYDALMNANVRSGFLFSRHAVPHMIEQKQGTILFISSVSGLQGVAGEAVYSASKFAQVGFAQSLDAELRKHGIKVGVICPGGMKTEFAVGHGRTEDYVRSSHMMEPHEVAEAIVFACLQPPNLRIPQMTVRHMG</sequence>
<dbReference type="GO" id="GO:0016020">
    <property type="term" value="C:membrane"/>
    <property type="evidence" value="ECO:0007669"/>
    <property type="project" value="TreeGrafter"/>
</dbReference>
<dbReference type="PRINTS" id="PR00081">
    <property type="entry name" value="GDHRDH"/>
</dbReference>
<dbReference type="Proteomes" id="UP000647241">
    <property type="component" value="Unassembled WGS sequence"/>
</dbReference>
<dbReference type="Gene3D" id="3.40.50.720">
    <property type="entry name" value="NAD(P)-binding Rossmann-like Domain"/>
    <property type="match status" value="1"/>
</dbReference>
<dbReference type="Pfam" id="PF00106">
    <property type="entry name" value="adh_short"/>
    <property type="match status" value="1"/>
</dbReference>
<name>A0A917LYT2_9BACT</name>
<dbReference type="SMART" id="SM00822">
    <property type="entry name" value="PKS_KR"/>
    <property type="match status" value="1"/>
</dbReference>
<comment type="caution">
    <text evidence="5">The sequence shown here is derived from an EMBL/GenBank/DDBJ whole genome shotgun (WGS) entry which is preliminary data.</text>
</comment>
<dbReference type="EMBL" id="BMGT01000001">
    <property type="protein sequence ID" value="GGG64567.1"/>
    <property type="molecule type" value="Genomic_DNA"/>
</dbReference>
<reference evidence="5" key="2">
    <citation type="submission" date="2020-09" db="EMBL/GenBank/DDBJ databases">
        <authorList>
            <person name="Sun Q."/>
            <person name="Zhou Y."/>
        </authorList>
    </citation>
    <scope>NUCLEOTIDE SEQUENCE</scope>
    <source>
        <strain evidence="5">CGMCC 1.12997</strain>
    </source>
</reference>
<gene>
    <name evidence="5" type="ORF">GCM10011585_02700</name>
</gene>
<evidence type="ECO:0000256" key="2">
    <source>
        <dbReference type="ARBA" id="ARBA00023002"/>
    </source>
</evidence>
<feature type="domain" description="Ketoreductase" evidence="4">
    <location>
        <begin position="11"/>
        <end position="181"/>
    </location>
</feature>
<keyword evidence="2" id="KW-0560">Oxidoreductase</keyword>
<protein>
    <submittedName>
        <fullName evidence="5">NAD(P)-dependent oxidoreductase</fullName>
    </submittedName>
</protein>
<dbReference type="GO" id="GO:0016491">
    <property type="term" value="F:oxidoreductase activity"/>
    <property type="evidence" value="ECO:0007669"/>
    <property type="project" value="UniProtKB-KW"/>
</dbReference>
<comment type="similarity">
    <text evidence="1 3">Belongs to the short-chain dehydrogenases/reductases (SDR) family.</text>
</comment>
<dbReference type="InterPro" id="IPR036291">
    <property type="entry name" value="NAD(P)-bd_dom_sf"/>
</dbReference>
<evidence type="ECO:0000256" key="1">
    <source>
        <dbReference type="ARBA" id="ARBA00006484"/>
    </source>
</evidence>
<accession>A0A917LYT2</accession>
<dbReference type="PRINTS" id="PR00080">
    <property type="entry name" value="SDRFAMILY"/>
</dbReference>
<dbReference type="AlphaFoldDB" id="A0A917LYT2"/>
<dbReference type="InterPro" id="IPR057326">
    <property type="entry name" value="KR_dom"/>
</dbReference>
<evidence type="ECO:0000313" key="6">
    <source>
        <dbReference type="Proteomes" id="UP000647241"/>
    </source>
</evidence>
<dbReference type="RefSeq" id="WP_188552365.1">
    <property type="nucleotide sequence ID" value="NZ_BMGT01000001.1"/>
</dbReference>
<dbReference type="PANTHER" id="PTHR44196">
    <property type="entry name" value="DEHYDROGENASE/REDUCTASE SDR FAMILY MEMBER 7B"/>
    <property type="match status" value="1"/>
</dbReference>
<organism evidence="5 6">
    <name type="scientific">Edaphobacter dinghuensis</name>
    <dbReference type="NCBI Taxonomy" id="1560005"/>
    <lineage>
        <taxon>Bacteria</taxon>
        <taxon>Pseudomonadati</taxon>
        <taxon>Acidobacteriota</taxon>
        <taxon>Terriglobia</taxon>
        <taxon>Terriglobales</taxon>
        <taxon>Acidobacteriaceae</taxon>
        <taxon>Edaphobacter</taxon>
    </lineage>
</organism>
<dbReference type="PANTHER" id="PTHR44196:SF1">
    <property type="entry name" value="DEHYDROGENASE_REDUCTASE SDR FAMILY MEMBER 7B"/>
    <property type="match status" value="1"/>
</dbReference>
<evidence type="ECO:0000313" key="5">
    <source>
        <dbReference type="EMBL" id="GGG64567.1"/>
    </source>
</evidence>
<evidence type="ECO:0000256" key="3">
    <source>
        <dbReference type="RuleBase" id="RU000363"/>
    </source>
</evidence>
<evidence type="ECO:0000259" key="4">
    <source>
        <dbReference type="SMART" id="SM00822"/>
    </source>
</evidence>
<keyword evidence="6" id="KW-1185">Reference proteome</keyword>
<dbReference type="FunFam" id="3.40.50.720:FF:000084">
    <property type="entry name" value="Short-chain dehydrogenase reductase"/>
    <property type="match status" value="1"/>
</dbReference>